<evidence type="ECO:0000256" key="7">
    <source>
        <dbReference type="ARBA" id="ARBA00023160"/>
    </source>
</evidence>
<dbReference type="InterPro" id="IPR049427">
    <property type="entry name" value="Acyl-ACP_TE_C"/>
</dbReference>
<dbReference type="GO" id="GO:0016297">
    <property type="term" value="F:fatty acyl-[ACP] hydrolase activity"/>
    <property type="evidence" value="ECO:0007669"/>
    <property type="project" value="InterPro"/>
</dbReference>
<dbReference type="RefSeq" id="WP_060931102.1">
    <property type="nucleotide sequence ID" value="NZ_KQ959819.1"/>
</dbReference>
<evidence type="ECO:0000256" key="1">
    <source>
        <dbReference type="ARBA" id="ARBA00006500"/>
    </source>
</evidence>
<dbReference type="EMBL" id="LSDA01000075">
    <property type="protein sequence ID" value="KXB57805.1"/>
    <property type="molecule type" value="Genomic_DNA"/>
</dbReference>
<evidence type="ECO:0000256" key="4">
    <source>
        <dbReference type="ARBA" id="ARBA00022832"/>
    </source>
</evidence>
<keyword evidence="11" id="KW-1185">Reference proteome</keyword>
<dbReference type="PATRIC" id="fig|467210.3.peg.1304"/>
<dbReference type="OrthoDB" id="9801517at2"/>
<dbReference type="Pfam" id="PF20791">
    <property type="entry name" value="Acyl-ACP_TE_C"/>
    <property type="match status" value="1"/>
</dbReference>
<evidence type="ECO:0000256" key="3">
    <source>
        <dbReference type="ARBA" id="ARBA00022801"/>
    </source>
</evidence>
<dbReference type="STRING" id="467210.HMPREF1866_01313"/>
<comment type="similarity">
    <text evidence="1">Belongs to the acyl-ACP thioesterase family.</text>
</comment>
<proteinExistence type="inferred from homology"/>
<evidence type="ECO:0000313" key="11">
    <source>
        <dbReference type="Proteomes" id="UP000070394"/>
    </source>
</evidence>
<evidence type="ECO:0000259" key="9">
    <source>
        <dbReference type="Pfam" id="PF20791"/>
    </source>
</evidence>
<dbReference type="GO" id="GO:0000036">
    <property type="term" value="F:acyl carrier activity"/>
    <property type="evidence" value="ECO:0007669"/>
    <property type="project" value="TreeGrafter"/>
</dbReference>
<accession>A0A133ZQV0</accession>
<dbReference type="Proteomes" id="UP000070394">
    <property type="component" value="Unassembled WGS sequence"/>
</dbReference>
<feature type="domain" description="Acyl-ACP thioesterase-like C-terminal" evidence="9">
    <location>
        <begin position="156"/>
        <end position="215"/>
    </location>
</feature>
<dbReference type="InterPro" id="IPR045023">
    <property type="entry name" value="FATA/B"/>
</dbReference>
<evidence type="ECO:0000259" key="8">
    <source>
        <dbReference type="Pfam" id="PF01643"/>
    </source>
</evidence>
<dbReference type="SUPFAM" id="SSF54637">
    <property type="entry name" value="Thioesterase/thiol ester dehydrase-isomerase"/>
    <property type="match status" value="2"/>
</dbReference>
<dbReference type="InterPro" id="IPR029069">
    <property type="entry name" value="HotDog_dom_sf"/>
</dbReference>
<dbReference type="InterPro" id="IPR002864">
    <property type="entry name" value="Acyl-ACP_thioesterase_NHD"/>
</dbReference>
<keyword evidence="2" id="KW-0444">Lipid biosynthesis</keyword>
<keyword evidence="3" id="KW-0378">Hydrolase</keyword>
<evidence type="ECO:0000313" key="10">
    <source>
        <dbReference type="EMBL" id="KXB57805.1"/>
    </source>
</evidence>
<feature type="domain" description="Acyl-ACP thioesterase N-terminal hotdog" evidence="8">
    <location>
        <begin position="7"/>
        <end position="127"/>
    </location>
</feature>
<name>A0A133ZQV0_9FIRM</name>
<dbReference type="Pfam" id="PF01643">
    <property type="entry name" value="Acyl-ACP_TE"/>
    <property type="match status" value="1"/>
</dbReference>
<evidence type="ECO:0000256" key="2">
    <source>
        <dbReference type="ARBA" id="ARBA00022516"/>
    </source>
</evidence>
<evidence type="ECO:0000256" key="6">
    <source>
        <dbReference type="ARBA" id="ARBA00023098"/>
    </source>
</evidence>
<evidence type="ECO:0000256" key="5">
    <source>
        <dbReference type="ARBA" id="ARBA00022946"/>
    </source>
</evidence>
<dbReference type="AlphaFoldDB" id="A0A133ZQV0"/>
<dbReference type="PANTHER" id="PTHR31727:SF6">
    <property type="entry name" value="OLEOYL-ACYL CARRIER PROTEIN THIOESTERASE 1, CHLOROPLASTIC"/>
    <property type="match status" value="1"/>
</dbReference>
<gene>
    <name evidence="10" type="ORF">HMPREF1866_01313</name>
</gene>
<reference evidence="11" key="1">
    <citation type="submission" date="2016-01" db="EMBL/GenBank/DDBJ databases">
        <authorList>
            <person name="Mitreva M."/>
            <person name="Pepin K.H."/>
            <person name="Mihindukulasuriya K.A."/>
            <person name="Fulton R."/>
            <person name="Fronick C."/>
            <person name="O'Laughlin M."/>
            <person name="Miner T."/>
            <person name="Herter B."/>
            <person name="Rosa B.A."/>
            <person name="Cordes M."/>
            <person name="Tomlinson C."/>
            <person name="Wollam A."/>
            <person name="Palsikar V.B."/>
            <person name="Mardis E.R."/>
            <person name="Wilson R.K."/>
        </authorList>
    </citation>
    <scope>NUCLEOTIDE SEQUENCE [LARGE SCALE GENOMIC DNA]</scope>
    <source>
        <strain evidence="11">DNF00896</strain>
    </source>
</reference>
<dbReference type="Gene3D" id="3.10.129.10">
    <property type="entry name" value="Hotdog Thioesterase"/>
    <property type="match status" value="1"/>
</dbReference>
<comment type="caution">
    <text evidence="10">The sequence shown here is derived from an EMBL/GenBank/DDBJ whole genome shotgun (WGS) entry which is preliminary data.</text>
</comment>
<organism evidence="10 11">
    <name type="scientific">Lachnoanaerobaculum saburreum</name>
    <dbReference type="NCBI Taxonomy" id="467210"/>
    <lineage>
        <taxon>Bacteria</taxon>
        <taxon>Bacillati</taxon>
        <taxon>Bacillota</taxon>
        <taxon>Clostridia</taxon>
        <taxon>Lachnospirales</taxon>
        <taxon>Lachnospiraceae</taxon>
        <taxon>Lachnoanaerobaculum</taxon>
    </lineage>
</organism>
<keyword evidence="5" id="KW-0809">Transit peptide</keyword>
<protein>
    <submittedName>
        <fullName evidence="10">Acyl-ACP thioesterase</fullName>
    </submittedName>
</protein>
<keyword evidence="6" id="KW-0443">Lipid metabolism</keyword>
<sequence length="236" mass="27398">MYSFNERIRYSELGEDGELSLLGLLNLFQDCSTFQSEDLGLGIEYLQGKREAWWVNSWQIDISKLPVLGQRVEVGTFAYAFKSFYGFRNFFLKDENGEFLVKADSIWFHYDLDNKRPTKPTDEALGKYLAGNDKHMEMTQIVRKFDLPSDYELGDEIIVTKNDLDTNHHMNNAIYVSKARNLIDKDFKVKKIGVQYKKAAVLHDIILPRITKDKDSYIINLADKDGDTYAVVKFDY</sequence>
<dbReference type="PANTHER" id="PTHR31727">
    <property type="entry name" value="OLEOYL-ACYL CARRIER PROTEIN THIOESTERASE 1, CHLOROPLASTIC"/>
    <property type="match status" value="1"/>
</dbReference>
<keyword evidence="4" id="KW-0276">Fatty acid metabolism</keyword>
<keyword evidence="7" id="KW-0275">Fatty acid biosynthesis</keyword>